<dbReference type="SUPFAM" id="SSF51905">
    <property type="entry name" value="FAD/NAD(P)-binding domain"/>
    <property type="match status" value="1"/>
</dbReference>
<organism evidence="7 8">
    <name type="scientific">Thiothrix eikelboomii</name>
    <dbReference type="NCBI Taxonomy" id="92487"/>
    <lineage>
        <taxon>Bacteria</taxon>
        <taxon>Pseudomonadati</taxon>
        <taxon>Pseudomonadota</taxon>
        <taxon>Gammaproteobacteria</taxon>
        <taxon>Thiotrichales</taxon>
        <taxon>Thiotrichaceae</taxon>
        <taxon>Thiothrix</taxon>
    </lineage>
</organism>
<evidence type="ECO:0000256" key="3">
    <source>
        <dbReference type="ARBA" id="ARBA00022630"/>
    </source>
</evidence>
<dbReference type="STRING" id="92487.SAMN02745130_03705"/>
<dbReference type="PRINTS" id="PR00368">
    <property type="entry name" value="FADPNR"/>
</dbReference>
<reference evidence="7 8" key="1">
    <citation type="submission" date="2017-02" db="EMBL/GenBank/DDBJ databases">
        <authorList>
            <person name="Peterson S.W."/>
        </authorList>
    </citation>
    <scope>NUCLEOTIDE SEQUENCE [LARGE SCALE GENOMIC DNA]</scope>
    <source>
        <strain evidence="7 8">ATCC 49788</strain>
    </source>
</reference>
<dbReference type="EMBL" id="FUYB01000028">
    <property type="protein sequence ID" value="SKA94954.1"/>
    <property type="molecule type" value="Genomic_DNA"/>
</dbReference>
<comment type="similarity">
    <text evidence="2">Belongs to the NADH dehydrogenase family.</text>
</comment>
<sequence length="446" mass="49281">MQTKDTEGLGLHRIVIVGGGAGGLELATLLGNQLGKRKLAHITLIDKNRTHIWKPMLHEIASGSMDYTLHEIDYLAQAHWHHFRYRIGALTGIDRAQKRVYLDAYADTDGELVTPQRSLPYDTLVIAIGSRTNDFNIPGVAEHAIEMDTAAQAEHFHQKLVNACIRAHAQTDNLHAYQLQVAIIGAGATGVELAAELHKSIRTLVKYGLDTIEADRDVNLTLIEAAPRILPGLPERISVDAARILTKLKVNMRTDARVAAVAEHQVLLATGETIPAELIVWAAGIRAPEVLKTLDGLETNAINQLIVQPTLQTTLDKNIFAFGDCASVDWLEHQPPTKVPPRAQAAHQQAVHLAKQLARHLQGQALEDFHYHDFGSLVSLGENWAVGGLMGNIARGTLFIEGYLARFMYNMLYKKHQLSLHGFWKTSIETIAGILRRTTTPRIKLH</sequence>
<evidence type="ECO:0000256" key="4">
    <source>
        <dbReference type="ARBA" id="ARBA00022827"/>
    </source>
</evidence>
<keyword evidence="4" id="KW-0274">FAD</keyword>
<dbReference type="RefSeq" id="WP_078924139.1">
    <property type="nucleotide sequence ID" value="NZ_FUYB01000028.1"/>
</dbReference>
<dbReference type="OrthoDB" id="9781621at2"/>
<dbReference type="InterPro" id="IPR051169">
    <property type="entry name" value="NADH-Q_oxidoreductase"/>
</dbReference>
<dbReference type="PANTHER" id="PTHR42913:SF3">
    <property type="entry name" value="64 KDA MITOCHONDRIAL NADH DEHYDROGENASE (EUROFUNG)"/>
    <property type="match status" value="1"/>
</dbReference>
<keyword evidence="3" id="KW-0285">Flavoprotein</keyword>
<name>A0A1T4XZF9_9GAMM</name>
<evidence type="ECO:0000313" key="8">
    <source>
        <dbReference type="Proteomes" id="UP000190460"/>
    </source>
</evidence>
<evidence type="ECO:0000259" key="6">
    <source>
        <dbReference type="Pfam" id="PF07992"/>
    </source>
</evidence>
<feature type="domain" description="FAD/NAD(P)-binding" evidence="6">
    <location>
        <begin position="13"/>
        <end position="350"/>
    </location>
</feature>
<dbReference type="PANTHER" id="PTHR42913">
    <property type="entry name" value="APOPTOSIS-INDUCING FACTOR 1"/>
    <property type="match status" value="1"/>
</dbReference>
<gene>
    <name evidence="7" type="ORF">SAMN02745130_03705</name>
</gene>
<accession>A0A1T4XZF9</accession>
<dbReference type="InterPro" id="IPR036188">
    <property type="entry name" value="FAD/NAD-bd_sf"/>
</dbReference>
<evidence type="ECO:0000256" key="2">
    <source>
        <dbReference type="ARBA" id="ARBA00005272"/>
    </source>
</evidence>
<evidence type="ECO:0000313" key="7">
    <source>
        <dbReference type="EMBL" id="SKA94954.1"/>
    </source>
</evidence>
<dbReference type="PRINTS" id="PR00411">
    <property type="entry name" value="PNDRDTASEI"/>
</dbReference>
<keyword evidence="5" id="KW-0560">Oxidoreductase</keyword>
<dbReference type="GO" id="GO:0003955">
    <property type="term" value="F:NAD(P)H dehydrogenase (quinone) activity"/>
    <property type="evidence" value="ECO:0007669"/>
    <property type="project" value="TreeGrafter"/>
</dbReference>
<keyword evidence="8" id="KW-1185">Reference proteome</keyword>
<dbReference type="Proteomes" id="UP000190460">
    <property type="component" value="Unassembled WGS sequence"/>
</dbReference>
<dbReference type="AlphaFoldDB" id="A0A1T4XZF9"/>
<protein>
    <submittedName>
        <fullName evidence="7">NADH dehydrogenase</fullName>
    </submittedName>
</protein>
<dbReference type="GO" id="GO:0019646">
    <property type="term" value="P:aerobic electron transport chain"/>
    <property type="evidence" value="ECO:0007669"/>
    <property type="project" value="TreeGrafter"/>
</dbReference>
<evidence type="ECO:0000256" key="5">
    <source>
        <dbReference type="ARBA" id="ARBA00023002"/>
    </source>
</evidence>
<evidence type="ECO:0000256" key="1">
    <source>
        <dbReference type="ARBA" id="ARBA00001974"/>
    </source>
</evidence>
<dbReference type="Pfam" id="PF07992">
    <property type="entry name" value="Pyr_redox_2"/>
    <property type="match status" value="1"/>
</dbReference>
<comment type="cofactor">
    <cofactor evidence="1">
        <name>FAD</name>
        <dbReference type="ChEBI" id="CHEBI:57692"/>
    </cofactor>
</comment>
<dbReference type="InterPro" id="IPR023753">
    <property type="entry name" value="FAD/NAD-binding_dom"/>
</dbReference>
<proteinExistence type="inferred from homology"/>
<dbReference type="Gene3D" id="3.50.50.100">
    <property type="match status" value="1"/>
</dbReference>